<dbReference type="PANTHER" id="PTHR42924:SF3">
    <property type="entry name" value="POLYMERASE_HISTIDINOL PHOSPHATASE N-TERMINAL DOMAIN-CONTAINING PROTEIN"/>
    <property type="match status" value="1"/>
</dbReference>
<reference evidence="3 4" key="1">
    <citation type="submission" date="2020-04" db="EMBL/GenBank/DDBJ databases">
        <authorList>
            <person name="Hogendoorn C."/>
        </authorList>
    </citation>
    <scope>NUCLEOTIDE SEQUENCE [LARGE SCALE GENOMIC DNA]</scope>
    <source>
        <strain evidence="3">COOX1</strain>
    </source>
</reference>
<dbReference type="InterPro" id="IPR003959">
    <property type="entry name" value="ATPase_AAA_core"/>
</dbReference>
<dbReference type="Proteomes" id="UP000502196">
    <property type="component" value="Chromosome"/>
</dbReference>
<dbReference type="InterPro" id="IPR054787">
    <property type="entry name" value="TrlF_ATPase"/>
</dbReference>
<dbReference type="EMBL" id="LR792683">
    <property type="protein sequence ID" value="CAB3395966.1"/>
    <property type="molecule type" value="Genomic_DNA"/>
</dbReference>
<organism evidence="3 4">
    <name type="scientific">Kyrpidia spormannii</name>
    <dbReference type="NCBI Taxonomy" id="2055160"/>
    <lineage>
        <taxon>Bacteria</taxon>
        <taxon>Bacillati</taxon>
        <taxon>Bacillota</taxon>
        <taxon>Bacilli</taxon>
        <taxon>Bacillales</taxon>
        <taxon>Alicyclobacillaceae</taxon>
        <taxon>Kyrpidia</taxon>
    </lineage>
</organism>
<proteinExistence type="predicted"/>
<evidence type="ECO:0000313" key="3">
    <source>
        <dbReference type="EMBL" id="CAB3395966.1"/>
    </source>
</evidence>
<dbReference type="GO" id="GO:0005524">
    <property type="term" value="F:ATP binding"/>
    <property type="evidence" value="ECO:0007669"/>
    <property type="project" value="InterPro"/>
</dbReference>
<accession>A0A6F9EGA1</accession>
<dbReference type="Pfam" id="PF13304">
    <property type="entry name" value="AAA_21"/>
    <property type="match status" value="1"/>
</dbReference>
<sequence>MNKPLWPYPGSRWWKFDFHTHTPASRDTYWAKNNIDLSPEEWLLKYMAAEIDCVAVTDHNSGAWIDKLKDAYAHMKEQADAGSPPEGFRELTIFPGVEISVNGGIHVLAIFDPKANTTTITSLLGAVRFPTGRHGHTDSVDNAAVTRASIVEVLEEVIRAGGIPIPAHADDPKGLLQCRAGSNGPVLDANTLRQALAVEGLIAVEWCDRSKNFPECVRKDEPRFTKVLGSDCHSFQGTKVPGSAYTWVKMAMPTLEGLRLALLDGNDVSIRRSDEGGFEPFKLPAHRIRLIEINKACYMGNGQSACIACSPYFNAIVGGRGTGKSTIVQALRLALARGDELKRLAEDAEPRKRFDDFCKVAKGRDSIGALRDDTELRVEWECEDLRYRLVWRPANGVTVQEPDDLGDWQTSASQQNVIERFPIRIFSQGQIAAMAGSGRQALLTLIDEAAQVGKFKQAFEEAKRTFLTRRARLRELEGKLADRPEVERRLHEVVRKLDAFGQTHHAEVLKAHERAQDQRREVEQLLEKMRALPGRIEETAQGLILDDWPSGVFNDAGDADILQWRKKANDAVQQARQALEQASRALDESAQLLEQDPLLAAWRERTDKARADFDALQQALAAQGVHDPQAFGQLVQERQYLEAQLKRLDQIKAERNTLEEAIAAQWQKVVEAREAITSARAEFVKKTLDGNPYVRIEVVPFGFDARVIERSLRELLEATDDRFENDILATDAAGNPTGGLAFVIAHADDSKAALDSVKKQLQTIADAFGGHFKNYLKKKLERPEFADHIQCWFPEDDLRIEYSRKADGTDWAAITQGSQGQRSAALLAFLLAFGDEPLILDQPEDDLDNHLIYDLIVRQIRQNKLRRQLIVVTHNPNIVVNGDAELVHVMEFGQGQCFVRKSGTLQEIDVREEVCRVMEGGRDAFERRWKRLGRRISP</sequence>
<dbReference type="GO" id="GO:0004534">
    <property type="term" value="F:5'-3' RNA exonuclease activity"/>
    <property type="evidence" value="ECO:0007669"/>
    <property type="project" value="TreeGrafter"/>
</dbReference>
<dbReference type="GO" id="GO:0016887">
    <property type="term" value="F:ATP hydrolysis activity"/>
    <property type="evidence" value="ECO:0007669"/>
    <property type="project" value="InterPro"/>
</dbReference>
<evidence type="ECO:0000259" key="2">
    <source>
        <dbReference type="Pfam" id="PF13304"/>
    </source>
</evidence>
<evidence type="ECO:0000256" key="1">
    <source>
        <dbReference type="SAM" id="Coils"/>
    </source>
</evidence>
<dbReference type="GO" id="GO:0035312">
    <property type="term" value="F:5'-3' DNA exonuclease activity"/>
    <property type="evidence" value="ECO:0007669"/>
    <property type="project" value="TreeGrafter"/>
</dbReference>
<feature type="coiled-coil region" evidence="1">
    <location>
        <begin position="561"/>
        <end position="661"/>
    </location>
</feature>
<protein>
    <recommendedName>
        <fullName evidence="2">ATPase AAA-type core domain-containing protein</fullName>
    </recommendedName>
</protein>
<dbReference type="GO" id="GO:0006302">
    <property type="term" value="P:double-strand break repair"/>
    <property type="evidence" value="ECO:0007669"/>
    <property type="project" value="InterPro"/>
</dbReference>
<dbReference type="RefSeq" id="WP_170086468.1">
    <property type="nucleotide sequence ID" value="NZ_CP047971.1"/>
</dbReference>
<gene>
    <name evidence="3" type="ORF">COOX1_3212</name>
</gene>
<dbReference type="SUPFAM" id="SSF52540">
    <property type="entry name" value="P-loop containing nucleoside triphosphate hydrolases"/>
    <property type="match status" value="1"/>
</dbReference>
<dbReference type="NCBIfam" id="NF045780">
    <property type="entry name" value="TrlF_fam_ATP"/>
    <property type="match status" value="1"/>
</dbReference>
<feature type="domain" description="ATPase AAA-type core" evidence="2">
    <location>
        <begin position="764"/>
        <end position="879"/>
    </location>
</feature>
<feature type="coiled-coil region" evidence="1">
    <location>
        <begin position="505"/>
        <end position="532"/>
    </location>
</feature>
<dbReference type="PANTHER" id="PTHR42924">
    <property type="entry name" value="EXONUCLEASE"/>
    <property type="match status" value="1"/>
</dbReference>
<dbReference type="AlphaFoldDB" id="A0A6F9EGA1"/>
<dbReference type="InterPro" id="IPR027417">
    <property type="entry name" value="P-loop_NTPase"/>
</dbReference>
<dbReference type="SUPFAM" id="SSF89550">
    <property type="entry name" value="PHP domain-like"/>
    <property type="match status" value="1"/>
</dbReference>
<dbReference type="InterPro" id="IPR016195">
    <property type="entry name" value="Pol/histidinol_Pase-like"/>
</dbReference>
<name>A0A6F9EGA1_9BACL</name>
<dbReference type="Gene3D" id="3.40.50.300">
    <property type="entry name" value="P-loop containing nucleotide triphosphate hydrolases"/>
    <property type="match status" value="2"/>
</dbReference>
<dbReference type="Gene3D" id="3.20.20.140">
    <property type="entry name" value="Metal-dependent hydrolases"/>
    <property type="match status" value="1"/>
</dbReference>
<dbReference type="InterPro" id="IPR052018">
    <property type="entry name" value="PHP_domain"/>
</dbReference>
<evidence type="ECO:0000313" key="4">
    <source>
        <dbReference type="Proteomes" id="UP000502196"/>
    </source>
</evidence>
<keyword evidence="1" id="KW-0175">Coiled coil</keyword>